<protein>
    <submittedName>
        <fullName evidence="3">Inovirus-type Gp2 protein</fullName>
    </submittedName>
</protein>
<evidence type="ECO:0000313" key="3">
    <source>
        <dbReference type="EMBL" id="MFC3532019.1"/>
    </source>
</evidence>
<evidence type="ECO:0000256" key="1">
    <source>
        <dbReference type="SAM" id="MobiDB-lite"/>
    </source>
</evidence>
<evidence type="ECO:0000313" key="4">
    <source>
        <dbReference type="Proteomes" id="UP001595741"/>
    </source>
</evidence>
<dbReference type="InterPro" id="IPR057271">
    <property type="entry name" value="YagK_YfjJ_C"/>
</dbReference>
<name>A0ABV7REY6_9NEIS</name>
<dbReference type="Proteomes" id="UP001595741">
    <property type="component" value="Unassembled WGS sequence"/>
</dbReference>
<feature type="region of interest" description="Disordered" evidence="1">
    <location>
        <begin position="366"/>
        <end position="386"/>
    </location>
</feature>
<feature type="domain" description="YagK/YfjJ C-terminal" evidence="2">
    <location>
        <begin position="163"/>
        <end position="282"/>
    </location>
</feature>
<organism evidence="3 4">
    <name type="scientific">Vogesella facilis</name>
    <dbReference type="NCBI Taxonomy" id="1655232"/>
    <lineage>
        <taxon>Bacteria</taxon>
        <taxon>Pseudomonadati</taxon>
        <taxon>Pseudomonadota</taxon>
        <taxon>Betaproteobacteria</taxon>
        <taxon>Neisseriales</taxon>
        <taxon>Chromobacteriaceae</taxon>
        <taxon>Vogesella</taxon>
    </lineage>
</organism>
<reference evidence="4" key="1">
    <citation type="journal article" date="2019" name="Int. J. Syst. Evol. Microbiol.">
        <title>The Global Catalogue of Microorganisms (GCM) 10K type strain sequencing project: providing services to taxonomists for standard genome sequencing and annotation.</title>
        <authorList>
            <consortium name="The Broad Institute Genomics Platform"/>
            <consortium name="The Broad Institute Genome Sequencing Center for Infectious Disease"/>
            <person name="Wu L."/>
            <person name="Ma J."/>
        </authorList>
    </citation>
    <scope>NUCLEOTIDE SEQUENCE [LARGE SCALE GENOMIC DNA]</scope>
    <source>
        <strain evidence="4">KCTC 42742</strain>
    </source>
</reference>
<comment type="caution">
    <text evidence="3">The sequence shown here is derived from an EMBL/GenBank/DDBJ whole genome shotgun (WGS) entry which is preliminary data.</text>
</comment>
<evidence type="ECO:0000259" key="2">
    <source>
        <dbReference type="Pfam" id="PF11726"/>
    </source>
</evidence>
<dbReference type="Pfam" id="PF11726">
    <property type="entry name" value="YagK_YfjJ_C"/>
    <property type="match status" value="1"/>
</dbReference>
<dbReference type="EMBL" id="JBHRXN010000015">
    <property type="protein sequence ID" value="MFC3532019.1"/>
    <property type="molecule type" value="Genomic_DNA"/>
</dbReference>
<sequence length="386" mass="45164">METNADINLYVIKTKGTDYTLPYFMNGVLDLMKFMDLVLYKDLLFYSEPKGVSGISAKKRISPLGMHIEQLNRYGQLYSSGYTFSPLIAFFFEQYRKHSIKDHVLTLDQVDPYGFDSALFNDFITTMRCEAAATKLKKKLIDWNRKFELSRKRMAEFEAKLFKDYARLMVIRLDFDYHKATFTEEELQGALGEAVRRKERDLADYLTGADITMPGAIEGRVTLEEVQKDRDRFFGNMKGKPSLFRHLVGYVWRIEYTRLAGYHMHVMLFFDGAYVQKHEYYAQKSGEYWRDVITEGRGYFENCNRKKSEYGDNWALGLVDRRDSDKRGKLLHAMGYFCKMSQIVHVVPYPKCRLFQCVFTRRQRKGAGGRPRTRSFVGADNQRPAC</sequence>
<proteinExistence type="predicted"/>
<gene>
    <name evidence="3" type="ORF">ACFOLG_07455</name>
</gene>
<dbReference type="RefSeq" id="WP_386090235.1">
    <property type="nucleotide sequence ID" value="NZ_JBHRXN010000015.1"/>
</dbReference>
<accession>A0ABV7REY6</accession>
<keyword evidence="4" id="KW-1185">Reference proteome</keyword>